<dbReference type="InterPro" id="IPR029071">
    <property type="entry name" value="Ubiquitin-like_domsf"/>
</dbReference>
<proteinExistence type="predicted"/>
<dbReference type="PANTHER" id="PTHR46079">
    <property type="entry name" value="FERM DOMAIN-CONTAINING PROTEIN 4"/>
    <property type="match status" value="1"/>
</dbReference>
<dbReference type="PANTHER" id="PTHR46079:SF1">
    <property type="entry name" value="FERM DOMAIN-CONTAINING PROTEIN 4B"/>
    <property type="match status" value="1"/>
</dbReference>
<evidence type="ECO:0000259" key="2">
    <source>
        <dbReference type="PROSITE" id="PS50057"/>
    </source>
</evidence>
<evidence type="ECO:0000313" key="4">
    <source>
        <dbReference type="Proteomes" id="UP000335636"/>
    </source>
</evidence>
<dbReference type="InterPro" id="IPR000299">
    <property type="entry name" value="FERM_domain"/>
</dbReference>
<dbReference type="InterPro" id="IPR047176">
    <property type="entry name" value="FRMD4A/B"/>
</dbReference>
<dbReference type="GO" id="GO:0005912">
    <property type="term" value="C:adherens junction"/>
    <property type="evidence" value="ECO:0007669"/>
    <property type="project" value="TreeGrafter"/>
</dbReference>
<dbReference type="GO" id="GO:0005923">
    <property type="term" value="C:bicellular tight junction"/>
    <property type="evidence" value="ECO:0007669"/>
    <property type="project" value="TreeGrafter"/>
</dbReference>
<sequence>MAVGTPHPSQEDGQGVQVRRGGPTVHQQPLRVEPDNVHTLEMVYRAAAGLPPGAADMCGGAADVYQMTEDRHCQVHLLDDRRRELLVQPQLLSRELLDLVASHFNLKQKSTFCS</sequence>
<dbReference type="EMBL" id="CABDUW010000569">
    <property type="protein sequence ID" value="VTJ71532.1"/>
    <property type="molecule type" value="Genomic_DNA"/>
</dbReference>
<comment type="caution">
    <text evidence="3">The sequence shown here is derived from an EMBL/GenBank/DDBJ whole genome shotgun (WGS) entry which is preliminary data.</text>
</comment>
<feature type="domain" description="FERM" evidence="2">
    <location>
        <begin position="71"/>
        <end position="114"/>
    </location>
</feature>
<gene>
    <name evidence="3" type="ORF">MONAX_5E010345</name>
</gene>
<name>A0A5E4BSD4_MARMO</name>
<reference evidence="3" key="1">
    <citation type="submission" date="2019-04" db="EMBL/GenBank/DDBJ databases">
        <authorList>
            <person name="Alioto T."/>
            <person name="Alioto T."/>
        </authorList>
    </citation>
    <scope>NUCLEOTIDE SEQUENCE [LARGE SCALE GENOMIC DNA]</scope>
</reference>
<evidence type="ECO:0000256" key="1">
    <source>
        <dbReference type="SAM" id="MobiDB-lite"/>
    </source>
</evidence>
<protein>
    <recommendedName>
        <fullName evidence="2">FERM domain-containing protein</fullName>
    </recommendedName>
</protein>
<dbReference type="GO" id="GO:0090162">
    <property type="term" value="P:establishment of epithelial cell polarity"/>
    <property type="evidence" value="ECO:0007669"/>
    <property type="project" value="InterPro"/>
</dbReference>
<dbReference type="Gene3D" id="3.10.20.90">
    <property type="entry name" value="Phosphatidylinositol 3-kinase Catalytic Subunit, Chain A, domain 1"/>
    <property type="match status" value="1"/>
</dbReference>
<dbReference type="AlphaFoldDB" id="A0A5E4BSD4"/>
<feature type="region of interest" description="Disordered" evidence="1">
    <location>
        <begin position="1"/>
        <end position="30"/>
    </location>
</feature>
<dbReference type="InterPro" id="IPR018979">
    <property type="entry name" value="FERM_N"/>
</dbReference>
<organism evidence="3 4">
    <name type="scientific">Marmota monax</name>
    <name type="common">Woodchuck</name>
    <dbReference type="NCBI Taxonomy" id="9995"/>
    <lineage>
        <taxon>Eukaryota</taxon>
        <taxon>Metazoa</taxon>
        <taxon>Chordata</taxon>
        <taxon>Craniata</taxon>
        <taxon>Vertebrata</taxon>
        <taxon>Euteleostomi</taxon>
        <taxon>Mammalia</taxon>
        <taxon>Eutheria</taxon>
        <taxon>Euarchontoglires</taxon>
        <taxon>Glires</taxon>
        <taxon>Rodentia</taxon>
        <taxon>Sciuromorpha</taxon>
        <taxon>Sciuridae</taxon>
        <taxon>Xerinae</taxon>
        <taxon>Marmotini</taxon>
        <taxon>Marmota</taxon>
    </lineage>
</organism>
<evidence type="ECO:0000313" key="3">
    <source>
        <dbReference type="EMBL" id="VTJ71532.1"/>
    </source>
</evidence>
<dbReference type="PROSITE" id="PS50057">
    <property type="entry name" value="FERM_3"/>
    <property type="match status" value="1"/>
</dbReference>
<accession>A0A5E4BSD4</accession>
<dbReference type="SUPFAM" id="SSF54236">
    <property type="entry name" value="Ubiquitin-like"/>
    <property type="match status" value="1"/>
</dbReference>
<dbReference type="Proteomes" id="UP000335636">
    <property type="component" value="Unassembled WGS sequence"/>
</dbReference>
<dbReference type="Pfam" id="PF09379">
    <property type="entry name" value="FERM_N"/>
    <property type="match status" value="1"/>
</dbReference>
<keyword evidence="4" id="KW-1185">Reference proteome</keyword>